<evidence type="ECO:0000256" key="3">
    <source>
        <dbReference type="ARBA" id="ARBA00023121"/>
    </source>
</evidence>
<dbReference type="Pfam" id="PF02121">
    <property type="entry name" value="IP_trans"/>
    <property type="match status" value="1"/>
</dbReference>
<dbReference type="GO" id="GO:0005737">
    <property type="term" value="C:cytoplasm"/>
    <property type="evidence" value="ECO:0007669"/>
    <property type="project" value="UniProtKB-ARBA"/>
</dbReference>
<feature type="domain" description="Phosphatidylinositol transfer protein N-terminal" evidence="8">
    <location>
        <begin position="1"/>
        <end position="244"/>
    </location>
</feature>
<dbReference type="Proteomes" id="UP000789390">
    <property type="component" value="Unassembled WGS sequence"/>
</dbReference>
<evidence type="ECO:0000256" key="2">
    <source>
        <dbReference type="ARBA" id="ARBA00023055"/>
    </source>
</evidence>
<dbReference type="GO" id="GO:0005634">
    <property type="term" value="C:nucleus"/>
    <property type="evidence" value="ECO:0007669"/>
    <property type="project" value="UniProtKB-ARBA"/>
</dbReference>
<keyword evidence="3" id="KW-0446">Lipid-binding</keyword>
<dbReference type="InterPro" id="IPR023393">
    <property type="entry name" value="START-like_dom_sf"/>
</dbReference>
<dbReference type="AlphaFoldDB" id="A0A8J2S0L6"/>
<feature type="region of interest" description="Disordered" evidence="7">
    <location>
        <begin position="254"/>
        <end position="287"/>
    </location>
</feature>
<keyword evidence="1" id="KW-0813">Transport</keyword>
<dbReference type="SUPFAM" id="SSF55961">
    <property type="entry name" value="Bet v1-like"/>
    <property type="match status" value="1"/>
</dbReference>
<evidence type="ECO:0000256" key="4">
    <source>
        <dbReference type="ARBA" id="ARBA00061154"/>
    </source>
</evidence>
<gene>
    <name evidence="9" type="ORF">DGAL_LOCUS15630</name>
</gene>
<evidence type="ECO:0000256" key="5">
    <source>
        <dbReference type="ARBA" id="ARBA00068698"/>
    </source>
</evidence>
<dbReference type="FunFam" id="3.30.530.20:FF:000011">
    <property type="entry name" value="cytoplasmic phosphatidylinositol transfer protein 1 isoform X2"/>
    <property type="match status" value="1"/>
</dbReference>
<evidence type="ECO:0000313" key="10">
    <source>
        <dbReference type="Proteomes" id="UP000789390"/>
    </source>
</evidence>
<comment type="similarity">
    <text evidence="4">Belongs to the PtdIns transfer protein family. PI transfer class IIB subfamily.</text>
</comment>
<comment type="caution">
    <text evidence="9">The sequence shown here is derived from an EMBL/GenBank/DDBJ whole genome shotgun (WGS) entry which is preliminary data.</text>
</comment>
<dbReference type="GO" id="GO:0035091">
    <property type="term" value="F:phosphatidylinositol binding"/>
    <property type="evidence" value="ECO:0007669"/>
    <property type="project" value="TreeGrafter"/>
</dbReference>
<evidence type="ECO:0000256" key="7">
    <source>
        <dbReference type="SAM" id="MobiDB-lite"/>
    </source>
</evidence>
<protein>
    <recommendedName>
        <fullName evidence="5">Cytoplasmic phosphatidylinositol transfer protein 1</fullName>
    </recommendedName>
    <alternativeName>
        <fullName evidence="6">Retinal degeneration B homolog beta</fullName>
    </alternativeName>
</protein>
<keyword evidence="10" id="KW-1185">Reference proteome</keyword>
<dbReference type="InterPro" id="IPR055261">
    <property type="entry name" value="PI_transfer_N"/>
</dbReference>
<dbReference type="InterPro" id="IPR001666">
    <property type="entry name" value="PI_transfer"/>
</dbReference>
<dbReference type="EMBL" id="CAKKLH010000319">
    <property type="protein sequence ID" value="CAH0111973.1"/>
    <property type="molecule type" value="Genomic_DNA"/>
</dbReference>
<organism evidence="9 10">
    <name type="scientific">Daphnia galeata</name>
    <dbReference type="NCBI Taxonomy" id="27404"/>
    <lineage>
        <taxon>Eukaryota</taxon>
        <taxon>Metazoa</taxon>
        <taxon>Ecdysozoa</taxon>
        <taxon>Arthropoda</taxon>
        <taxon>Crustacea</taxon>
        <taxon>Branchiopoda</taxon>
        <taxon>Diplostraca</taxon>
        <taxon>Cladocera</taxon>
        <taxon>Anomopoda</taxon>
        <taxon>Daphniidae</taxon>
        <taxon>Daphnia</taxon>
    </lineage>
</organism>
<evidence type="ECO:0000313" key="9">
    <source>
        <dbReference type="EMBL" id="CAH0111973.1"/>
    </source>
</evidence>
<reference evidence="9" key="1">
    <citation type="submission" date="2021-11" db="EMBL/GenBank/DDBJ databases">
        <authorList>
            <person name="Schell T."/>
        </authorList>
    </citation>
    <scope>NUCLEOTIDE SEQUENCE</scope>
    <source>
        <strain evidence="9">M5</strain>
    </source>
</reference>
<dbReference type="PRINTS" id="PR00391">
    <property type="entry name" value="PITRANSFER"/>
</dbReference>
<keyword evidence="2" id="KW-0445">Lipid transport</keyword>
<evidence type="ECO:0000259" key="8">
    <source>
        <dbReference type="Pfam" id="PF02121"/>
    </source>
</evidence>
<sequence>MLTKEYRIPMPISVSEYKIGQLYMIAKHSNEQSAEGEGVEVVANEPHEDPQHGVGQYTEKRIYLFSRLPQWIRSLIPKIFYITEKAWNYYPHTTTEYTCSFLPRFIINVVTCYEDNAGTNDNALNLNESQLSAREVDFIDIAYDDISPKHYKAEEDLKTWQSELTGRGPLAQDWMKNDFQPMMCSYKLVSVCFEVWGLQTKVEDYVHRAIREILLVGHRQAVAWLDQWFSMTEEDVRKYEKEMHTVTNEKVLQQQQQAVSTTPISSPIDSGLPEEATPTRRSWFSWS</sequence>
<evidence type="ECO:0000256" key="6">
    <source>
        <dbReference type="ARBA" id="ARBA00082927"/>
    </source>
</evidence>
<dbReference type="PANTHER" id="PTHR10658">
    <property type="entry name" value="PHOSPHATIDYLINOSITOL TRANSFER PROTEIN"/>
    <property type="match status" value="1"/>
</dbReference>
<dbReference type="PANTHER" id="PTHR10658:SF54">
    <property type="entry name" value="CYTOPLASMIC PHOSPHATIDYLINOSITOL TRANSFER PROTEIN 1"/>
    <property type="match status" value="1"/>
</dbReference>
<proteinExistence type="inferred from homology"/>
<dbReference type="GO" id="GO:0008526">
    <property type="term" value="F:phosphatidylinositol transfer activity"/>
    <property type="evidence" value="ECO:0007669"/>
    <property type="project" value="TreeGrafter"/>
</dbReference>
<evidence type="ECO:0000256" key="1">
    <source>
        <dbReference type="ARBA" id="ARBA00022448"/>
    </source>
</evidence>
<dbReference type="Gene3D" id="3.30.530.20">
    <property type="match status" value="1"/>
</dbReference>
<accession>A0A8J2S0L6</accession>
<feature type="compositionally biased region" description="Polar residues" evidence="7">
    <location>
        <begin position="254"/>
        <end position="268"/>
    </location>
</feature>
<name>A0A8J2S0L6_9CRUS</name>
<dbReference type="OrthoDB" id="10053061at2759"/>